<feature type="domain" description="ATP-grasp" evidence="6">
    <location>
        <begin position="283"/>
        <end position="508"/>
    </location>
</feature>
<keyword evidence="2 4" id="KW-0547">Nucleotide-binding</keyword>
<dbReference type="InterPro" id="IPR052032">
    <property type="entry name" value="ATP-dep_AA_Ligase"/>
</dbReference>
<evidence type="ECO:0000256" key="3">
    <source>
        <dbReference type="ARBA" id="ARBA00022840"/>
    </source>
</evidence>
<keyword evidence="3 4" id="KW-0067">ATP-binding</keyword>
<evidence type="ECO:0000259" key="6">
    <source>
        <dbReference type="PROSITE" id="PS50975"/>
    </source>
</evidence>
<dbReference type="PANTHER" id="PTHR43585:SF2">
    <property type="entry name" value="ATP-GRASP ENZYME FSQD"/>
    <property type="match status" value="1"/>
</dbReference>
<dbReference type="AlphaFoldDB" id="A0A250XJP3"/>
<dbReference type="GO" id="GO:0046872">
    <property type="term" value="F:metal ion binding"/>
    <property type="evidence" value="ECO:0007669"/>
    <property type="project" value="InterPro"/>
</dbReference>
<dbReference type="Gene3D" id="3.30.470.20">
    <property type="entry name" value="ATP-grasp fold, B domain"/>
    <property type="match status" value="1"/>
</dbReference>
<evidence type="ECO:0000256" key="1">
    <source>
        <dbReference type="ARBA" id="ARBA00022598"/>
    </source>
</evidence>
<dbReference type="OrthoDB" id="434648at2759"/>
<proteinExistence type="predicted"/>
<dbReference type="STRING" id="1157962.A0A250XJP3"/>
<dbReference type="SUPFAM" id="SSF56059">
    <property type="entry name" value="Glutathione synthetase ATP-binding domain-like"/>
    <property type="match status" value="1"/>
</dbReference>
<reference evidence="7 8" key="1">
    <citation type="submission" date="2017-08" db="EMBL/GenBank/DDBJ databases">
        <title>Acidophilic green algal genome provides insights into adaptation to an acidic environment.</title>
        <authorList>
            <person name="Hirooka S."/>
            <person name="Hirose Y."/>
            <person name="Kanesaki Y."/>
            <person name="Higuchi S."/>
            <person name="Fujiwara T."/>
            <person name="Onuma R."/>
            <person name="Era A."/>
            <person name="Ohbayashi R."/>
            <person name="Uzuka A."/>
            <person name="Nozaki H."/>
            <person name="Yoshikawa H."/>
            <person name="Miyagishima S.Y."/>
        </authorList>
    </citation>
    <scope>NUCLEOTIDE SEQUENCE [LARGE SCALE GENOMIC DNA]</scope>
    <source>
        <strain evidence="7 8">NIES-2499</strain>
    </source>
</reference>
<organism evidence="7 8">
    <name type="scientific">Chlamydomonas eustigma</name>
    <dbReference type="NCBI Taxonomy" id="1157962"/>
    <lineage>
        <taxon>Eukaryota</taxon>
        <taxon>Viridiplantae</taxon>
        <taxon>Chlorophyta</taxon>
        <taxon>core chlorophytes</taxon>
        <taxon>Chlorophyceae</taxon>
        <taxon>CS clade</taxon>
        <taxon>Chlamydomonadales</taxon>
        <taxon>Chlamydomonadaceae</taxon>
        <taxon>Chlamydomonas</taxon>
    </lineage>
</organism>
<keyword evidence="8" id="KW-1185">Reference proteome</keyword>
<dbReference type="GO" id="GO:0005524">
    <property type="term" value="F:ATP binding"/>
    <property type="evidence" value="ECO:0007669"/>
    <property type="project" value="UniProtKB-UniRule"/>
</dbReference>
<gene>
    <name evidence="7" type="ORF">CEUSTIGMA_g10679.t1</name>
</gene>
<name>A0A250XJP3_9CHLO</name>
<dbReference type="EMBL" id="BEGY01000094">
    <property type="protein sequence ID" value="GAX83253.1"/>
    <property type="molecule type" value="Genomic_DNA"/>
</dbReference>
<protein>
    <recommendedName>
        <fullName evidence="6">ATP-grasp domain-containing protein</fullName>
    </recommendedName>
</protein>
<dbReference type="Pfam" id="PF13535">
    <property type="entry name" value="ATP-grasp_4"/>
    <property type="match status" value="1"/>
</dbReference>
<dbReference type="Proteomes" id="UP000232323">
    <property type="component" value="Unassembled WGS sequence"/>
</dbReference>
<evidence type="ECO:0000313" key="7">
    <source>
        <dbReference type="EMBL" id="GAX83253.1"/>
    </source>
</evidence>
<evidence type="ECO:0000313" key="8">
    <source>
        <dbReference type="Proteomes" id="UP000232323"/>
    </source>
</evidence>
<accession>A0A250XJP3</accession>
<keyword evidence="1" id="KW-0436">Ligase</keyword>
<dbReference type="PANTHER" id="PTHR43585">
    <property type="entry name" value="FUMIPYRROLE BIOSYNTHESIS PROTEIN C"/>
    <property type="match status" value="1"/>
</dbReference>
<dbReference type="GO" id="GO:0016874">
    <property type="term" value="F:ligase activity"/>
    <property type="evidence" value="ECO:0007669"/>
    <property type="project" value="UniProtKB-KW"/>
</dbReference>
<feature type="region of interest" description="Disordered" evidence="5">
    <location>
        <begin position="235"/>
        <end position="276"/>
    </location>
</feature>
<sequence length="855" mass="92287">MPLLWVSPSLSNDNRSGVAARNESSVLSPSERHPDELLCDVSVPKVLASSLMNFAVSVPAPFGTEVDFPTDPELIGRCLLIVFSGGRARRRLMHSLKLAGVRLVCYATQTTPWAQAYIPSEDWIIGPASDSLGAQAAVEEWLQKERSEQKQSNLAINDVGAVRQNRCLPGGASSSIFDGVICYDEYGLQLTATLANAFGIPHHTSPQVVEAMRSKWLFRKACEAAGVSGPHFAHLELSLPNRPQPSSQTQSPSHQGSTAEESVPQHRDNRGELFTTGASDELNSSAVHHNAVITPHHDSESGDQYDHLLYHLTSRLNQAHVSFPVVAKPIGCGGSYSVTRANNIHELAASYDSFRDGLPTYLEEFSLSPNSLCATGGMLVEELLSGQEVDIDCVVLHGQLLFACISDNHPCKQQQDCPLVTFMEAGGRCPSILPYEAQVSLLELTSKVTSMFGLGLTGVLHFEAMYDHETKVAAPIELNGRIGGAETYSNIMGAWGVDLARAAARVACGLLPELPAGLRLQLNRGPGCPKSPMWAIRSHAPIQYGAEGFHVATRYSEGASEWPPTHLAHSLDAYAVEQPRVTADDASIASDQKLGVATVLTTKEKEYFSLAAKDEVHSDEGAQHNVKACQNKADSNDHKCECLESCCCKGRCCYWDFLSGTTVLLPRHLPTSDVASDVYCMSEPVPESHHLVDCTCQCVQKALSSMNKAAEGDGDAAFGQTVNDKGALPYAMESSAEELLVDPESRRVDVEDVLCRSCIVDLHPAAFVHSCNFVPDWTGLGIVEKLEVGSEALKHAGYVDSEVSYCVGAVAAMPPLGFGCLGWMVVKSETGPQEAEAVMTELLGYLDMRLRPVVD</sequence>
<feature type="compositionally biased region" description="Low complexity" evidence="5">
    <location>
        <begin position="240"/>
        <end position="255"/>
    </location>
</feature>
<evidence type="ECO:0000256" key="5">
    <source>
        <dbReference type="SAM" id="MobiDB-lite"/>
    </source>
</evidence>
<dbReference type="InterPro" id="IPR011761">
    <property type="entry name" value="ATP-grasp"/>
</dbReference>
<comment type="caution">
    <text evidence="7">The sequence shown here is derived from an EMBL/GenBank/DDBJ whole genome shotgun (WGS) entry which is preliminary data.</text>
</comment>
<dbReference type="PROSITE" id="PS50975">
    <property type="entry name" value="ATP_GRASP"/>
    <property type="match status" value="1"/>
</dbReference>
<evidence type="ECO:0000256" key="4">
    <source>
        <dbReference type="PROSITE-ProRule" id="PRU00409"/>
    </source>
</evidence>
<evidence type="ECO:0000256" key="2">
    <source>
        <dbReference type="ARBA" id="ARBA00022741"/>
    </source>
</evidence>
<feature type="region of interest" description="Disordered" evidence="5">
    <location>
        <begin position="12"/>
        <end position="32"/>
    </location>
</feature>